<feature type="non-terminal residue" evidence="2">
    <location>
        <position position="1"/>
    </location>
</feature>
<dbReference type="Proteomes" id="UP000233551">
    <property type="component" value="Unassembled WGS sequence"/>
</dbReference>
<organism evidence="2 3">
    <name type="scientific">Punica granatum</name>
    <name type="common">Pomegranate</name>
    <dbReference type="NCBI Taxonomy" id="22663"/>
    <lineage>
        <taxon>Eukaryota</taxon>
        <taxon>Viridiplantae</taxon>
        <taxon>Streptophyta</taxon>
        <taxon>Embryophyta</taxon>
        <taxon>Tracheophyta</taxon>
        <taxon>Spermatophyta</taxon>
        <taxon>Magnoliopsida</taxon>
        <taxon>eudicotyledons</taxon>
        <taxon>Gunneridae</taxon>
        <taxon>Pentapetalae</taxon>
        <taxon>rosids</taxon>
        <taxon>malvids</taxon>
        <taxon>Myrtales</taxon>
        <taxon>Lythraceae</taxon>
        <taxon>Punica</taxon>
    </lineage>
</organism>
<protein>
    <submittedName>
        <fullName evidence="2">Uncharacterized protein</fullName>
    </submittedName>
</protein>
<evidence type="ECO:0000256" key="1">
    <source>
        <dbReference type="SAM" id="MobiDB-lite"/>
    </source>
</evidence>
<gene>
    <name evidence="2" type="ORF">CRG98_028584</name>
</gene>
<evidence type="ECO:0000313" key="3">
    <source>
        <dbReference type="Proteomes" id="UP000233551"/>
    </source>
</evidence>
<dbReference type="AlphaFoldDB" id="A0A2I0J480"/>
<evidence type="ECO:0000313" key="2">
    <source>
        <dbReference type="EMBL" id="PKI51024.1"/>
    </source>
</evidence>
<dbReference type="EMBL" id="PGOL01002059">
    <property type="protein sequence ID" value="PKI51024.1"/>
    <property type="molecule type" value="Genomic_DNA"/>
</dbReference>
<accession>A0A2I0J480</accession>
<proteinExistence type="predicted"/>
<sequence length="60" mass="6925">SWDRWTRRITKWARWAAGPSGIQIGPNRPLDPAEYKDGHDRPLDPAEYKQGLDRPLDPAE</sequence>
<reference evidence="2 3" key="1">
    <citation type="submission" date="2017-11" db="EMBL/GenBank/DDBJ databases">
        <title>De-novo sequencing of pomegranate (Punica granatum L.) genome.</title>
        <authorList>
            <person name="Akparov Z."/>
            <person name="Amiraslanov A."/>
            <person name="Hajiyeva S."/>
            <person name="Abbasov M."/>
            <person name="Kaur K."/>
            <person name="Hamwieh A."/>
            <person name="Solovyev V."/>
            <person name="Salamov A."/>
            <person name="Braich B."/>
            <person name="Kosarev P."/>
            <person name="Mahmoud A."/>
            <person name="Hajiyev E."/>
            <person name="Babayeva S."/>
            <person name="Izzatullayeva V."/>
            <person name="Mammadov A."/>
            <person name="Mammadov A."/>
            <person name="Sharifova S."/>
            <person name="Ojaghi J."/>
            <person name="Eynullazada K."/>
            <person name="Bayramov B."/>
            <person name="Abdulazimova A."/>
            <person name="Shahmuradov I."/>
        </authorList>
    </citation>
    <scope>NUCLEOTIDE SEQUENCE [LARGE SCALE GENOMIC DNA]</scope>
    <source>
        <strain evidence="3">cv. AG2017</strain>
        <tissue evidence="2">Leaf</tissue>
    </source>
</reference>
<keyword evidence="3" id="KW-1185">Reference proteome</keyword>
<feature type="region of interest" description="Disordered" evidence="1">
    <location>
        <begin position="16"/>
        <end position="60"/>
    </location>
</feature>
<comment type="caution">
    <text evidence="2">The sequence shown here is derived from an EMBL/GenBank/DDBJ whole genome shotgun (WGS) entry which is preliminary data.</text>
</comment>
<name>A0A2I0J480_PUNGR</name>
<feature type="compositionally biased region" description="Basic and acidic residues" evidence="1">
    <location>
        <begin position="31"/>
        <end position="60"/>
    </location>
</feature>